<dbReference type="InterPro" id="IPR015939">
    <property type="entry name" value="Fum_Rdtase/Succ_DH_flav-like_C"/>
</dbReference>
<dbReference type="GO" id="GO:0005886">
    <property type="term" value="C:plasma membrane"/>
    <property type="evidence" value="ECO:0007669"/>
    <property type="project" value="UniProtKB-SubCell"/>
</dbReference>
<evidence type="ECO:0000256" key="16">
    <source>
        <dbReference type="PIRSR" id="PIRSR611281-3"/>
    </source>
</evidence>
<dbReference type="InterPro" id="IPR036188">
    <property type="entry name" value="FAD/NAD-bd_sf"/>
</dbReference>
<dbReference type="PROSITE" id="PS00504">
    <property type="entry name" value="FRD_SDH_FAD_BINDING"/>
    <property type="match status" value="1"/>
</dbReference>
<dbReference type="InterPro" id="IPR030664">
    <property type="entry name" value="SdhA/FrdA/AprA"/>
</dbReference>
<dbReference type="Gene3D" id="3.90.700.10">
    <property type="entry name" value="Succinate dehydrogenase/fumarate reductase flavoprotein, catalytic domain"/>
    <property type="match status" value="1"/>
</dbReference>
<dbReference type="AlphaFoldDB" id="A0A370DNI7"/>
<dbReference type="InterPro" id="IPR027477">
    <property type="entry name" value="Succ_DH/fumarate_Rdtase_cat_sf"/>
</dbReference>
<evidence type="ECO:0000256" key="3">
    <source>
        <dbReference type="ARBA" id="ARBA00008040"/>
    </source>
</evidence>
<keyword evidence="11 18" id="KW-0472">Membrane</keyword>
<feature type="domain" description="Fumarate reductase/succinate dehydrogenase flavoprotein-like C-terminal" evidence="20">
    <location>
        <begin position="437"/>
        <end position="563"/>
    </location>
</feature>
<dbReference type="InterPro" id="IPR037099">
    <property type="entry name" value="Fum_R/Succ_DH_flav-like_C_sf"/>
</dbReference>
<feature type="modified residue" description="Tele-8alpha-FAD histidine" evidence="17">
    <location>
        <position position="42"/>
    </location>
</feature>
<dbReference type="GO" id="GO:0009055">
    <property type="term" value="F:electron transfer activity"/>
    <property type="evidence" value="ECO:0007669"/>
    <property type="project" value="TreeGrafter"/>
</dbReference>
<dbReference type="FunFam" id="3.90.700.10:FF:000005">
    <property type="entry name" value="Succinate dehydrogenase flavoprotein subunit"/>
    <property type="match status" value="1"/>
</dbReference>
<dbReference type="Gene3D" id="4.10.80.40">
    <property type="entry name" value="succinate dehydrogenase protein domain"/>
    <property type="match status" value="1"/>
</dbReference>
<evidence type="ECO:0000313" key="21">
    <source>
        <dbReference type="EMBL" id="RDH86479.1"/>
    </source>
</evidence>
<feature type="binding site" evidence="15">
    <location>
        <position position="233"/>
    </location>
    <ligand>
        <name>substrate</name>
    </ligand>
</feature>
<dbReference type="UniPathway" id="UPA00223">
    <property type="reaction ID" value="UER01005"/>
</dbReference>
<dbReference type="FunFam" id="1.20.58.100:FF:000001">
    <property type="entry name" value="Succinate dehydrogenase flavoprotein subunit (SdhA)"/>
    <property type="match status" value="1"/>
</dbReference>
<comment type="subcellular location">
    <subcellularLocation>
        <location evidence="1 18">Cell inner membrane</location>
        <topology evidence="1 18">Peripheral membrane protein</topology>
        <orientation evidence="1 18">Cytoplasmic side</orientation>
    </subcellularLocation>
</comment>
<protein>
    <recommendedName>
        <fullName evidence="5 13">Succinate dehydrogenase flavoprotein subunit</fullName>
        <ecNumber evidence="4 18">1.3.5.1</ecNumber>
    </recommendedName>
</protein>
<dbReference type="PIRSF" id="PIRSF000171">
    <property type="entry name" value="SDHA_APRA_LASPO"/>
    <property type="match status" value="1"/>
</dbReference>
<feature type="binding site" evidence="16">
    <location>
        <position position="212"/>
    </location>
    <ligand>
        <name>FAD</name>
        <dbReference type="ChEBI" id="CHEBI:57692"/>
    </ligand>
</feature>
<dbReference type="Proteomes" id="UP000255508">
    <property type="component" value="Unassembled WGS sequence"/>
</dbReference>
<keyword evidence="18" id="KW-0816">Tricarboxylic acid cycle</keyword>
<feature type="binding site" evidence="15">
    <location>
        <position position="245"/>
    </location>
    <ligand>
        <name>substrate</name>
    </ligand>
</feature>
<evidence type="ECO:0000256" key="9">
    <source>
        <dbReference type="ARBA" id="ARBA00022982"/>
    </source>
</evidence>
<keyword evidence="6 18" id="KW-0813">Transport</keyword>
<evidence type="ECO:0000313" key="22">
    <source>
        <dbReference type="Proteomes" id="UP000255508"/>
    </source>
</evidence>
<reference evidence="21 22" key="1">
    <citation type="journal article" date="2018" name="ISME J.">
        <title>Endosymbiont genomes yield clues of tubeworm success.</title>
        <authorList>
            <person name="Li Y."/>
            <person name="Liles M.R."/>
            <person name="Halanych K.M."/>
        </authorList>
    </citation>
    <scope>NUCLEOTIDE SEQUENCE [LARGE SCALE GENOMIC DNA]</scope>
    <source>
        <strain evidence="21">A1422</strain>
    </source>
</reference>
<dbReference type="GO" id="GO:0009061">
    <property type="term" value="P:anaerobic respiration"/>
    <property type="evidence" value="ECO:0007669"/>
    <property type="project" value="TreeGrafter"/>
</dbReference>
<evidence type="ECO:0000256" key="11">
    <source>
        <dbReference type="ARBA" id="ARBA00023136"/>
    </source>
</evidence>
<dbReference type="Gene3D" id="1.20.58.100">
    <property type="entry name" value="Fumarate reductase/succinate dehydrogenase flavoprotein-like, C-terminal domain"/>
    <property type="match status" value="1"/>
</dbReference>
<evidence type="ECO:0000256" key="8">
    <source>
        <dbReference type="ARBA" id="ARBA00022827"/>
    </source>
</evidence>
<comment type="cofactor">
    <cofactor evidence="16">
        <name>FAD</name>
        <dbReference type="ChEBI" id="CHEBI:57692"/>
    </cofactor>
    <text evidence="16">Flavinylated by SdhE, about 5% flavinylation occurs in the absence of SdhE.</text>
</comment>
<dbReference type="EC" id="1.3.5.1" evidence="4 18"/>
<feature type="binding site" evidence="16">
    <location>
        <begin position="382"/>
        <end position="383"/>
    </location>
    <ligand>
        <name>FAD</name>
        <dbReference type="ChEBI" id="CHEBI:57692"/>
    </ligand>
</feature>
<evidence type="ECO:0000256" key="15">
    <source>
        <dbReference type="PIRSR" id="PIRSR611281-2"/>
    </source>
</evidence>
<dbReference type="GO" id="GO:0006099">
    <property type="term" value="P:tricarboxylic acid cycle"/>
    <property type="evidence" value="ECO:0007669"/>
    <property type="project" value="UniProtKB-UniRule"/>
</dbReference>
<name>A0A370DNI7_9GAMM</name>
<gene>
    <name evidence="21" type="primary">sdhA</name>
    <name evidence="21" type="ORF">DIZ79_16310</name>
</gene>
<keyword evidence="10 18" id="KW-0560">Oxidoreductase</keyword>
<feature type="binding site" evidence="15">
    <location>
        <position position="377"/>
    </location>
    <ligand>
        <name>substrate</name>
    </ligand>
</feature>
<evidence type="ECO:0000256" key="12">
    <source>
        <dbReference type="ARBA" id="ARBA00049220"/>
    </source>
</evidence>
<evidence type="ECO:0000256" key="5">
    <source>
        <dbReference type="ARBA" id="ARBA00019965"/>
    </source>
</evidence>
<sequence>MLTYDILIVGSGGAGLYAALESRMEEDLQVGVLTKVYPTRSHTGAAQGGVNAALANLDATDTWQDHWFDTVKGSDYLADQDAAEIMTREAPMVVREMEHWGCPFSRTDEGKIAQRPFGGASKPRACFSADKVGHVMLHTLYEQGIRHGVNFLNEWQVLSLMHDGQRCQGVTAINTQTGRVHTIQAKAVILATGGHGRIYWTRTSNALGNTGDGTSIAYRAGLPIKDMEFIQFHPTGLRRTGILVSEGARGEGGFLLNGLGERFMSRYAPEKMELGPRDLVSRSCETEVREGRAGPEGEVFLDLTHLGRERILERLPQIRELCIEFEGVDPIEESIPIKPTAHYSMGGIHTDLNGQTSIEGIYAAGEAGCVSVHGANRLGGNSLLDILIFGRRAGKHALEYARNNSFTPVDTEQEEAGTQMIASMMEGDSGASIADIRRAMGNLMAKNVGVYRNAKDLESAVSELADLQEQFKTVRIQDKTKAFNTELVSALELKNMLDLAEVVALGALERKESRGAHTREDHPERDDENWLAHTMATLGDDGRPKLDFSPVTITEFEPKARTY</sequence>
<dbReference type="GO" id="GO:0022900">
    <property type="term" value="P:electron transport chain"/>
    <property type="evidence" value="ECO:0007669"/>
    <property type="project" value="UniProtKB-UniRule"/>
</dbReference>
<dbReference type="PANTHER" id="PTHR11632">
    <property type="entry name" value="SUCCINATE DEHYDROGENASE 2 FLAVOPROTEIN SUBUNIT"/>
    <property type="match status" value="1"/>
</dbReference>
<evidence type="ECO:0000256" key="18">
    <source>
        <dbReference type="RuleBase" id="RU362051"/>
    </source>
</evidence>
<feature type="active site" description="Proton acceptor" evidence="14">
    <location>
        <position position="277"/>
    </location>
</feature>
<evidence type="ECO:0000259" key="20">
    <source>
        <dbReference type="Pfam" id="PF02910"/>
    </source>
</evidence>
<dbReference type="Pfam" id="PF02910">
    <property type="entry name" value="Succ_DH_flav_C"/>
    <property type="match status" value="1"/>
</dbReference>
<dbReference type="GO" id="GO:0050660">
    <property type="term" value="F:flavin adenine dinucleotide binding"/>
    <property type="evidence" value="ECO:0007669"/>
    <property type="project" value="UniProtKB-UniRule"/>
</dbReference>
<dbReference type="InterPro" id="IPR014006">
    <property type="entry name" value="Succ_Dhase_FrdA_Gneg"/>
</dbReference>
<evidence type="ECO:0000256" key="10">
    <source>
        <dbReference type="ARBA" id="ARBA00023002"/>
    </source>
</evidence>
<comment type="pathway">
    <text evidence="2 18">Carbohydrate metabolism; tricarboxylic acid cycle; fumarate from succinate (bacterial route): step 1/1.</text>
</comment>
<dbReference type="Pfam" id="PF00890">
    <property type="entry name" value="FAD_binding_2"/>
    <property type="match status" value="1"/>
</dbReference>
<dbReference type="GO" id="GO:0008177">
    <property type="term" value="F:succinate dehydrogenase (quinone) activity"/>
    <property type="evidence" value="ECO:0007669"/>
    <property type="project" value="UniProtKB-EC"/>
</dbReference>
<comment type="caution">
    <text evidence="21">The sequence shown here is derived from an EMBL/GenBank/DDBJ whole genome shotgun (WGS) entry which is preliminary data.</text>
</comment>
<dbReference type="SUPFAM" id="SSF51905">
    <property type="entry name" value="FAD/NAD(P)-binding domain"/>
    <property type="match status" value="1"/>
</dbReference>
<keyword evidence="8 16" id="KW-0274">FAD</keyword>
<evidence type="ECO:0000256" key="6">
    <source>
        <dbReference type="ARBA" id="ARBA00022448"/>
    </source>
</evidence>
<evidence type="ECO:0000256" key="4">
    <source>
        <dbReference type="ARBA" id="ARBA00012792"/>
    </source>
</evidence>
<dbReference type="InterPro" id="IPR011281">
    <property type="entry name" value="Succ_DH_flav_su_fwd"/>
</dbReference>
<proteinExistence type="inferred from homology"/>
<dbReference type="SUPFAM" id="SSF46977">
    <property type="entry name" value="Succinate dehydrogenase/fumarate reductase flavoprotein C-terminal domain"/>
    <property type="match status" value="1"/>
</dbReference>
<feature type="binding site" evidence="15">
    <location>
        <position position="342"/>
    </location>
    <ligand>
        <name>substrate</name>
    </ligand>
</feature>
<evidence type="ECO:0000256" key="1">
    <source>
        <dbReference type="ARBA" id="ARBA00004515"/>
    </source>
</evidence>
<organism evidence="21 22">
    <name type="scientific">endosymbiont of Lamellibrachia luymesi</name>
    <dbReference type="NCBI Taxonomy" id="2200907"/>
    <lineage>
        <taxon>Bacteria</taxon>
        <taxon>Pseudomonadati</taxon>
        <taxon>Pseudomonadota</taxon>
        <taxon>Gammaproteobacteria</taxon>
        <taxon>sulfur-oxidizing symbionts</taxon>
    </lineage>
</organism>
<keyword evidence="18" id="KW-0997">Cell inner membrane</keyword>
<accession>A0A370DNI7</accession>
<dbReference type="InterPro" id="IPR003952">
    <property type="entry name" value="FRD_SDH_FAD_BS"/>
</dbReference>
<dbReference type="NCBIfam" id="TIGR01816">
    <property type="entry name" value="sdhA_forward"/>
    <property type="match status" value="1"/>
</dbReference>
<evidence type="ECO:0000259" key="19">
    <source>
        <dbReference type="Pfam" id="PF00890"/>
    </source>
</evidence>
<keyword evidence="9 18" id="KW-0249">Electron transport</keyword>
<dbReference type="NCBIfam" id="TIGR01812">
    <property type="entry name" value="sdhA_frdA_Gneg"/>
    <property type="match status" value="1"/>
</dbReference>
<feature type="binding site" evidence="16">
    <location>
        <begin position="10"/>
        <end position="15"/>
    </location>
    <ligand>
        <name>FAD</name>
        <dbReference type="ChEBI" id="CHEBI:57692"/>
    </ligand>
</feature>
<evidence type="ECO:0000256" key="14">
    <source>
        <dbReference type="PIRSR" id="PIRSR000171-1"/>
    </source>
</evidence>
<comment type="catalytic activity">
    <reaction evidence="12 18">
        <text>a quinone + succinate = fumarate + a quinol</text>
        <dbReference type="Rhea" id="RHEA:40523"/>
        <dbReference type="ChEBI" id="CHEBI:24646"/>
        <dbReference type="ChEBI" id="CHEBI:29806"/>
        <dbReference type="ChEBI" id="CHEBI:30031"/>
        <dbReference type="ChEBI" id="CHEBI:132124"/>
        <dbReference type="EC" id="1.3.5.1"/>
    </reaction>
</comment>
<feature type="binding site" evidence="16">
    <location>
        <begin position="34"/>
        <end position="49"/>
    </location>
    <ligand>
        <name>FAD</name>
        <dbReference type="ChEBI" id="CHEBI:57692"/>
    </ligand>
</feature>
<dbReference type="PRINTS" id="PR00368">
    <property type="entry name" value="FADPNR"/>
</dbReference>
<dbReference type="PANTHER" id="PTHR11632:SF51">
    <property type="entry name" value="SUCCINATE DEHYDROGENASE [UBIQUINONE] FLAVOPROTEIN SUBUNIT, MITOCHONDRIAL"/>
    <property type="match status" value="1"/>
</dbReference>
<evidence type="ECO:0000256" key="2">
    <source>
        <dbReference type="ARBA" id="ARBA00004894"/>
    </source>
</evidence>
<dbReference type="Gene3D" id="3.50.50.60">
    <property type="entry name" value="FAD/NAD(P)-binding domain"/>
    <property type="match status" value="1"/>
</dbReference>
<dbReference type="InterPro" id="IPR003953">
    <property type="entry name" value="FAD-dep_OxRdtase_2_FAD-bd"/>
</dbReference>
<comment type="similarity">
    <text evidence="3 18">Belongs to the FAD-dependent oxidoreductase 2 family. FRD/SDH subfamily.</text>
</comment>
<evidence type="ECO:0000256" key="13">
    <source>
        <dbReference type="NCBIfam" id="TIGR01816"/>
    </source>
</evidence>
<dbReference type="EMBL" id="QFXD01000287">
    <property type="protein sequence ID" value="RDH86479.1"/>
    <property type="molecule type" value="Genomic_DNA"/>
</dbReference>
<evidence type="ECO:0000256" key="7">
    <source>
        <dbReference type="ARBA" id="ARBA00022630"/>
    </source>
</evidence>
<evidence type="ECO:0000256" key="17">
    <source>
        <dbReference type="PIRSR" id="PIRSR611281-4"/>
    </source>
</evidence>
<keyword evidence="7 16" id="KW-0285">Flavoprotein</keyword>
<feature type="binding site" evidence="16">
    <location>
        <position position="366"/>
    </location>
    <ligand>
        <name>FAD</name>
        <dbReference type="ChEBI" id="CHEBI:57692"/>
    </ligand>
</feature>
<keyword evidence="18" id="KW-1003">Cell membrane</keyword>
<feature type="domain" description="FAD-dependent oxidoreductase 2 FAD-binding" evidence="19">
    <location>
        <begin position="5"/>
        <end position="383"/>
    </location>
</feature>
<dbReference type="SUPFAM" id="SSF56425">
    <property type="entry name" value="Succinate dehydrogenase/fumarate reductase flavoprotein, catalytic domain"/>
    <property type="match status" value="1"/>
</dbReference>